<dbReference type="PANTHER" id="PTHR23147">
    <property type="entry name" value="SERINE/ARGININE RICH SPLICING FACTOR"/>
    <property type="match status" value="1"/>
</dbReference>
<accession>U5EUM3</accession>
<dbReference type="InterPro" id="IPR035979">
    <property type="entry name" value="RBD_domain_sf"/>
</dbReference>
<proteinExistence type="evidence at transcript level"/>
<dbReference type="InterPro" id="IPR050907">
    <property type="entry name" value="SRSF"/>
</dbReference>
<feature type="compositionally biased region" description="Acidic residues" evidence="3">
    <location>
        <begin position="52"/>
        <end position="61"/>
    </location>
</feature>
<keyword evidence="1 2" id="KW-0694">RNA-binding</keyword>
<dbReference type="InterPro" id="IPR012677">
    <property type="entry name" value="Nucleotide-bd_a/b_plait_sf"/>
</dbReference>
<name>U5EUM3_9DIPT</name>
<feature type="compositionally biased region" description="Basic residues" evidence="3">
    <location>
        <begin position="229"/>
        <end position="256"/>
    </location>
</feature>
<feature type="region of interest" description="Disordered" evidence="3">
    <location>
        <begin position="1"/>
        <end position="62"/>
    </location>
</feature>
<dbReference type="CDD" id="cd00590">
    <property type="entry name" value="RRM_SF"/>
    <property type="match status" value="1"/>
</dbReference>
<sequence>KNKKPSQIEDDSDSDYNVEEFVKAKKPKLVEQVNSDDDDESDKVDKDSKNEDSDEAEEDDELIKSLPNATWQQINQIRENVKNNKRLVLHISNIEYSTSKEELEDHFAAVGNVKSVRVPKKRHTPFAFVEMADPVSYQNAFSLDRSRLGANNIRVRLSEAGHKKSENRKKILYKHNAELIKMRKKNKIFDDTVKEATEGNNSKLETPSKGIKLNGKGKGQTKGPQNKKIPNKKKVKEFNKKKSFKQKVRNFQKIKK</sequence>
<evidence type="ECO:0000256" key="2">
    <source>
        <dbReference type="PROSITE-ProRule" id="PRU00176"/>
    </source>
</evidence>
<evidence type="ECO:0000259" key="4">
    <source>
        <dbReference type="PROSITE" id="PS50102"/>
    </source>
</evidence>
<organism evidence="5">
    <name type="scientific">Corethrella appendiculata</name>
    <dbReference type="NCBI Taxonomy" id="1370023"/>
    <lineage>
        <taxon>Eukaryota</taxon>
        <taxon>Metazoa</taxon>
        <taxon>Ecdysozoa</taxon>
        <taxon>Arthropoda</taxon>
        <taxon>Hexapoda</taxon>
        <taxon>Insecta</taxon>
        <taxon>Pterygota</taxon>
        <taxon>Neoptera</taxon>
        <taxon>Endopterygota</taxon>
        <taxon>Diptera</taxon>
        <taxon>Nematocera</taxon>
        <taxon>Culicoidea</taxon>
        <taxon>Chaoboridae</taxon>
        <taxon>Corethrella</taxon>
    </lineage>
</organism>
<evidence type="ECO:0000313" key="5">
    <source>
        <dbReference type="EMBL" id="JAB56059.1"/>
    </source>
</evidence>
<dbReference type="Pfam" id="PF00076">
    <property type="entry name" value="RRM_1"/>
    <property type="match status" value="1"/>
</dbReference>
<dbReference type="PROSITE" id="PS50102">
    <property type="entry name" value="RRM"/>
    <property type="match status" value="1"/>
</dbReference>
<feature type="non-terminal residue" evidence="5">
    <location>
        <position position="1"/>
    </location>
</feature>
<dbReference type="AlphaFoldDB" id="U5EUM3"/>
<feature type="compositionally biased region" description="Acidic residues" evidence="3">
    <location>
        <begin position="8"/>
        <end position="18"/>
    </location>
</feature>
<evidence type="ECO:0000256" key="3">
    <source>
        <dbReference type="SAM" id="MobiDB-lite"/>
    </source>
</evidence>
<dbReference type="Gene3D" id="3.30.70.330">
    <property type="match status" value="1"/>
</dbReference>
<protein>
    <submittedName>
        <fullName evidence="5">Putative rna-binding protein rrm superfamily</fullName>
    </submittedName>
</protein>
<dbReference type="GO" id="GO:0003723">
    <property type="term" value="F:RNA binding"/>
    <property type="evidence" value="ECO:0007669"/>
    <property type="project" value="UniProtKB-UniRule"/>
</dbReference>
<reference evidence="5" key="1">
    <citation type="journal article" date="2014" name="Insect Biochem. Mol. Biol.">
        <title>An insight into the sialome of the frog biting fly, Corethrella appendiculata.</title>
        <authorList>
            <person name="Ribeiro J.M.C."/>
            <person name="Chagas A.C."/>
            <person name="Pham V.M."/>
            <person name="Lounibos L.P."/>
            <person name="Calvo E."/>
        </authorList>
    </citation>
    <scope>NUCLEOTIDE SEQUENCE</scope>
    <source>
        <tissue evidence="5">Salivary glands</tissue>
    </source>
</reference>
<dbReference type="SUPFAM" id="SSF54928">
    <property type="entry name" value="RNA-binding domain, RBD"/>
    <property type="match status" value="1"/>
</dbReference>
<dbReference type="SMART" id="SM00360">
    <property type="entry name" value="RRM"/>
    <property type="match status" value="1"/>
</dbReference>
<feature type="region of interest" description="Disordered" evidence="3">
    <location>
        <begin position="199"/>
        <end position="256"/>
    </location>
</feature>
<feature type="domain" description="RRM" evidence="4">
    <location>
        <begin position="87"/>
        <end position="160"/>
    </location>
</feature>
<dbReference type="EMBL" id="GANO01003812">
    <property type="protein sequence ID" value="JAB56059.1"/>
    <property type="molecule type" value="mRNA"/>
</dbReference>
<dbReference type="InterPro" id="IPR000504">
    <property type="entry name" value="RRM_dom"/>
</dbReference>
<evidence type="ECO:0000256" key="1">
    <source>
        <dbReference type="ARBA" id="ARBA00022884"/>
    </source>
</evidence>